<gene>
    <name evidence="3" type="ORF">F3Y22_tig00015910pilonHSYRG00057</name>
</gene>
<feature type="transmembrane region" description="Helical" evidence="2">
    <location>
        <begin position="150"/>
        <end position="173"/>
    </location>
</feature>
<feature type="transmembrane region" description="Helical" evidence="2">
    <location>
        <begin position="97"/>
        <end position="119"/>
    </location>
</feature>
<dbReference type="GO" id="GO:0015297">
    <property type="term" value="F:antiporter activity"/>
    <property type="evidence" value="ECO:0007669"/>
    <property type="project" value="InterPro"/>
</dbReference>
<organism evidence="3 4">
    <name type="scientific">Hibiscus syriacus</name>
    <name type="common">Rose of Sharon</name>
    <dbReference type="NCBI Taxonomy" id="106335"/>
    <lineage>
        <taxon>Eukaryota</taxon>
        <taxon>Viridiplantae</taxon>
        <taxon>Streptophyta</taxon>
        <taxon>Embryophyta</taxon>
        <taxon>Tracheophyta</taxon>
        <taxon>Spermatophyta</taxon>
        <taxon>Magnoliopsida</taxon>
        <taxon>eudicotyledons</taxon>
        <taxon>Gunneridae</taxon>
        <taxon>Pentapetalae</taxon>
        <taxon>rosids</taxon>
        <taxon>malvids</taxon>
        <taxon>Malvales</taxon>
        <taxon>Malvaceae</taxon>
        <taxon>Malvoideae</taxon>
        <taxon>Hibiscus</taxon>
    </lineage>
</organism>
<sequence length="174" mass="19484">MLFLGYLGDIELAAGSLAIAFTNNPGYSVLSGLALGMEPLCSQAFEAQRHKLLSLTLHRYVVYMLFTSVLISFLWVNMFNIMVYLQQYHNIARLGQRYLLFSLLDLFTNSFVHPIRIYLRAQGITHPVALASFFGTIRHLPISFVPVSHFNFGIAGITASAFISNFFVLISLVA</sequence>
<keyword evidence="2" id="KW-0472">Membrane</keyword>
<keyword evidence="2" id="KW-0812">Transmembrane</keyword>
<dbReference type="GO" id="GO:0016020">
    <property type="term" value="C:membrane"/>
    <property type="evidence" value="ECO:0007669"/>
    <property type="project" value="InterPro"/>
</dbReference>
<comment type="caution">
    <text evidence="3">The sequence shown here is derived from an EMBL/GenBank/DDBJ whole genome shotgun (WGS) entry which is preliminary data.</text>
</comment>
<dbReference type="Pfam" id="PF01554">
    <property type="entry name" value="MatE"/>
    <property type="match status" value="1"/>
</dbReference>
<evidence type="ECO:0000313" key="4">
    <source>
        <dbReference type="Proteomes" id="UP000436088"/>
    </source>
</evidence>
<dbReference type="GO" id="GO:0042910">
    <property type="term" value="F:xenobiotic transmembrane transporter activity"/>
    <property type="evidence" value="ECO:0007669"/>
    <property type="project" value="InterPro"/>
</dbReference>
<dbReference type="OrthoDB" id="2126698at2759"/>
<evidence type="ECO:0000256" key="1">
    <source>
        <dbReference type="ARBA" id="ARBA00010199"/>
    </source>
</evidence>
<feature type="transmembrane region" description="Helical" evidence="2">
    <location>
        <begin position="60"/>
        <end position="85"/>
    </location>
</feature>
<evidence type="ECO:0000256" key="2">
    <source>
        <dbReference type="SAM" id="Phobius"/>
    </source>
</evidence>
<accession>A0A6A3BXC8</accession>
<proteinExistence type="inferred from homology"/>
<keyword evidence="2" id="KW-1133">Transmembrane helix</keyword>
<keyword evidence="4" id="KW-1185">Reference proteome</keyword>
<reference evidence="3" key="1">
    <citation type="submission" date="2019-09" db="EMBL/GenBank/DDBJ databases">
        <title>Draft genome information of white flower Hibiscus syriacus.</title>
        <authorList>
            <person name="Kim Y.-M."/>
        </authorList>
    </citation>
    <scope>NUCLEOTIDE SEQUENCE [LARGE SCALE GENOMIC DNA]</scope>
    <source>
        <strain evidence="3">YM2019G1</strain>
    </source>
</reference>
<protein>
    <submittedName>
        <fullName evidence="3">Multidrug and toxin extrusion protein 2-like</fullName>
    </submittedName>
</protein>
<name>A0A6A3BXC8_HIBSY</name>
<dbReference type="EMBL" id="VEPZ02000623">
    <property type="protein sequence ID" value="KAE8721490.1"/>
    <property type="molecule type" value="Genomic_DNA"/>
</dbReference>
<dbReference type="PANTHER" id="PTHR11206">
    <property type="entry name" value="MULTIDRUG RESISTANCE PROTEIN"/>
    <property type="match status" value="1"/>
</dbReference>
<dbReference type="InterPro" id="IPR002528">
    <property type="entry name" value="MATE_fam"/>
</dbReference>
<dbReference type="Proteomes" id="UP000436088">
    <property type="component" value="Unassembled WGS sequence"/>
</dbReference>
<dbReference type="AlphaFoldDB" id="A0A6A3BXC8"/>
<comment type="similarity">
    <text evidence="1">Belongs to the multi antimicrobial extrusion (MATE) (TC 2.A.66.1) family.</text>
</comment>
<evidence type="ECO:0000313" key="3">
    <source>
        <dbReference type="EMBL" id="KAE8721490.1"/>
    </source>
</evidence>